<evidence type="ECO:0000313" key="3">
    <source>
        <dbReference type="Proteomes" id="UP000321332"/>
    </source>
</evidence>
<evidence type="ECO:0000256" key="1">
    <source>
        <dbReference type="SAM" id="Phobius"/>
    </source>
</evidence>
<dbReference type="EMBL" id="CP042374">
    <property type="protein sequence ID" value="QEA32750.1"/>
    <property type="molecule type" value="Genomic_DNA"/>
</dbReference>
<keyword evidence="1" id="KW-0472">Membrane</keyword>
<dbReference type="Pfam" id="PF10031">
    <property type="entry name" value="DUF2273"/>
    <property type="match status" value="1"/>
</dbReference>
<dbReference type="RefSeq" id="WP_050995376.1">
    <property type="nucleotide sequence ID" value="NZ_CP042374.1"/>
</dbReference>
<evidence type="ECO:0000313" key="2">
    <source>
        <dbReference type="EMBL" id="QEA32750.1"/>
    </source>
</evidence>
<sequence length="69" mass="7640">MMQRQKTKNMLIGGGVGFVLAILIVTVGLLNTIFIAIVTLIAAGLGYLVEKYEIDFSRISELVTRKNQR</sequence>
<dbReference type="InterPro" id="IPR018730">
    <property type="entry name" value="DUF2273"/>
</dbReference>
<keyword evidence="1" id="KW-1133">Transmembrane helix</keyword>
<reference evidence="2 3" key="1">
    <citation type="submission" date="2019-06" db="EMBL/GenBank/DDBJ databases">
        <title>Genome analyses of bacteria isolated from kimchi.</title>
        <authorList>
            <person name="Lee S."/>
            <person name="Ahn S."/>
            <person name="Roh S."/>
        </authorList>
    </citation>
    <scope>NUCLEOTIDE SEQUENCE [LARGE SCALE GENOMIC DNA]</scope>
    <source>
        <strain evidence="2 3">CBA3620</strain>
    </source>
</reference>
<dbReference type="AlphaFoldDB" id="A0AAE6M1L6"/>
<name>A0AAE6M1L6_LEUCA</name>
<gene>
    <name evidence="2" type="ORF">FGL89_00650</name>
</gene>
<dbReference type="Proteomes" id="UP000321332">
    <property type="component" value="Chromosome"/>
</dbReference>
<protein>
    <submittedName>
        <fullName evidence="2">DUF2273 domain-containing protein</fullName>
    </submittedName>
</protein>
<feature type="transmembrane region" description="Helical" evidence="1">
    <location>
        <begin position="9"/>
        <end position="27"/>
    </location>
</feature>
<accession>A0AAE6M1L6</accession>
<organism evidence="2 3">
    <name type="scientific">Leuconostoc carnosum</name>
    <dbReference type="NCBI Taxonomy" id="1252"/>
    <lineage>
        <taxon>Bacteria</taxon>
        <taxon>Bacillati</taxon>
        <taxon>Bacillota</taxon>
        <taxon>Bacilli</taxon>
        <taxon>Lactobacillales</taxon>
        <taxon>Lactobacillaceae</taxon>
        <taxon>Leuconostoc</taxon>
    </lineage>
</organism>
<dbReference type="GeneID" id="61186228"/>
<proteinExistence type="predicted"/>
<keyword evidence="1" id="KW-0812">Transmembrane</keyword>
<feature type="transmembrane region" description="Helical" evidence="1">
    <location>
        <begin position="33"/>
        <end position="49"/>
    </location>
</feature>